<sequence>MPLVQHRFKAMGGPCEISLWQSDERSSLPLLQVMEAEVRRLERKFSRFREDSLVCRLNRGELNGIGLDEETQGLMSFANHCYELSDGLFDLTIGALHRVWSFSGNQVPEEEAVQAALTKVGWPKLAWDGNAVNIRDSVAVDLGGLVKEFAVDRLVQILRDASVPGLVNLAGDIAASDVQPEQTPWTVAVCHPREPGAIAKVELKRGALATSGDYERYIETDTGRYCHLLRPDTGFPAQNGLCSVSVIAEQCIIAGSMSSIAMLKGESGLDWLQKVDLPYLAFDQALNASGTIKV</sequence>
<feature type="binding site" evidence="12">
    <location>
        <position position="144"/>
    </location>
    <ligand>
        <name>Mg(2+)</name>
        <dbReference type="ChEBI" id="CHEBI:18420"/>
    </ligand>
</feature>
<protein>
    <recommendedName>
        <fullName evidence="3 11">FAD:protein FMN transferase</fullName>
        <ecNumber evidence="2 11">2.7.1.180</ecNumber>
    </recommendedName>
    <alternativeName>
        <fullName evidence="9 11">Flavin transferase</fullName>
    </alternativeName>
</protein>
<evidence type="ECO:0000313" key="13">
    <source>
        <dbReference type="EMBL" id="EAR09042.1"/>
    </source>
</evidence>
<dbReference type="PANTHER" id="PTHR30040">
    <property type="entry name" value="THIAMINE BIOSYNTHESIS LIPOPROTEIN APBE"/>
    <property type="match status" value="1"/>
</dbReference>
<dbReference type="GO" id="GO:0046872">
    <property type="term" value="F:metal ion binding"/>
    <property type="evidence" value="ECO:0007669"/>
    <property type="project" value="UniProtKB-UniRule"/>
</dbReference>
<keyword evidence="4 11" id="KW-0285">Flavoprotein</keyword>
<dbReference type="PANTHER" id="PTHR30040:SF2">
    <property type="entry name" value="FAD:PROTEIN FMN TRANSFERASE"/>
    <property type="match status" value="1"/>
</dbReference>
<dbReference type="EC" id="2.7.1.180" evidence="2 11"/>
<dbReference type="Gene3D" id="3.10.520.10">
    <property type="entry name" value="ApbE-like domains"/>
    <property type="match status" value="1"/>
</dbReference>
<keyword evidence="14" id="KW-1185">Reference proteome</keyword>
<dbReference type="AlphaFoldDB" id="A4BFE7"/>
<dbReference type="PIRSF" id="PIRSF006268">
    <property type="entry name" value="ApbE"/>
    <property type="match status" value="1"/>
</dbReference>
<dbReference type="GO" id="GO:0016740">
    <property type="term" value="F:transferase activity"/>
    <property type="evidence" value="ECO:0007669"/>
    <property type="project" value="UniProtKB-UniRule"/>
</dbReference>
<dbReference type="Pfam" id="PF02424">
    <property type="entry name" value="ApbE"/>
    <property type="match status" value="1"/>
</dbReference>
<evidence type="ECO:0000256" key="6">
    <source>
        <dbReference type="ARBA" id="ARBA00022723"/>
    </source>
</evidence>
<keyword evidence="6 11" id="KW-0479">Metal-binding</keyword>
<evidence type="ECO:0000256" key="2">
    <source>
        <dbReference type="ARBA" id="ARBA00011955"/>
    </source>
</evidence>
<comment type="similarity">
    <text evidence="1 11">Belongs to the ApbE family.</text>
</comment>
<feature type="binding site" evidence="12">
    <location>
        <position position="259"/>
    </location>
    <ligand>
        <name>Mg(2+)</name>
        <dbReference type="ChEBI" id="CHEBI:18420"/>
    </ligand>
</feature>
<comment type="catalytic activity">
    <reaction evidence="10 11">
        <text>L-threonyl-[protein] + FAD = FMN-L-threonyl-[protein] + AMP + H(+)</text>
        <dbReference type="Rhea" id="RHEA:36847"/>
        <dbReference type="Rhea" id="RHEA-COMP:11060"/>
        <dbReference type="Rhea" id="RHEA-COMP:11061"/>
        <dbReference type="ChEBI" id="CHEBI:15378"/>
        <dbReference type="ChEBI" id="CHEBI:30013"/>
        <dbReference type="ChEBI" id="CHEBI:57692"/>
        <dbReference type="ChEBI" id="CHEBI:74257"/>
        <dbReference type="ChEBI" id="CHEBI:456215"/>
        <dbReference type="EC" id="2.7.1.180"/>
    </reaction>
</comment>
<dbReference type="SUPFAM" id="SSF143631">
    <property type="entry name" value="ApbE-like"/>
    <property type="match status" value="1"/>
</dbReference>
<evidence type="ECO:0000256" key="8">
    <source>
        <dbReference type="ARBA" id="ARBA00022842"/>
    </source>
</evidence>
<organism evidence="13 14">
    <name type="scientific">Reinekea blandensis MED297</name>
    <dbReference type="NCBI Taxonomy" id="314283"/>
    <lineage>
        <taxon>Bacteria</taxon>
        <taxon>Pseudomonadati</taxon>
        <taxon>Pseudomonadota</taxon>
        <taxon>Gammaproteobacteria</taxon>
        <taxon>Oceanospirillales</taxon>
        <taxon>Saccharospirillaceae</taxon>
        <taxon>Reinekea</taxon>
    </lineage>
</organism>
<evidence type="ECO:0000256" key="7">
    <source>
        <dbReference type="ARBA" id="ARBA00022827"/>
    </source>
</evidence>
<gene>
    <name evidence="13" type="ORF">MED297_16908</name>
</gene>
<dbReference type="EMBL" id="AAOE01000013">
    <property type="protein sequence ID" value="EAR09042.1"/>
    <property type="molecule type" value="Genomic_DNA"/>
</dbReference>
<keyword evidence="7 11" id="KW-0274">FAD</keyword>
<evidence type="ECO:0000256" key="9">
    <source>
        <dbReference type="ARBA" id="ARBA00031306"/>
    </source>
</evidence>
<dbReference type="InterPro" id="IPR003374">
    <property type="entry name" value="ApbE-like_sf"/>
</dbReference>
<keyword evidence="8 11" id="KW-0460">Magnesium</keyword>
<dbReference type="RefSeq" id="WP_008043725.1">
    <property type="nucleotide sequence ID" value="NZ_CH724150.1"/>
</dbReference>
<comment type="cofactor">
    <cofactor evidence="12">
        <name>Mg(2+)</name>
        <dbReference type="ChEBI" id="CHEBI:18420"/>
    </cofactor>
    <cofactor evidence="12">
        <name>Mn(2+)</name>
        <dbReference type="ChEBI" id="CHEBI:29035"/>
    </cofactor>
    <text evidence="12">Magnesium. Can also use manganese.</text>
</comment>
<evidence type="ECO:0000256" key="5">
    <source>
        <dbReference type="ARBA" id="ARBA00022679"/>
    </source>
</evidence>
<evidence type="ECO:0000256" key="11">
    <source>
        <dbReference type="PIRNR" id="PIRNR006268"/>
    </source>
</evidence>
<keyword evidence="13" id="KW-0449">Lipoprotein</keyword>
<accession>A4BFE7</accession>
<evidence type="ECO:0000256" key="4">
    <source>
        <dbReference type="ARBA" id="ARBA00022630"/>
    </source>
</evidence>
<evidence type="ECO:0000256" key="10">
    <source>
        <dbReference type="ARBA" id="ARBA00048540"/>
    </source>
</evidence>
<evidence type="ECO:0000313" key="14">
    <source>
        <dbReference type="Proteomes" id="UP000005953"/>
    </source>
</evidence>
<evidence type="ECO:0000256" key="1">
    <source>
        <dbReference type="ARBA" id="ARBA00008282"/>
    </source>
</evidence>
<proteinExistence type="inferred from homology"/>
<comment type="caution">
    <text evidence="13">The sequence shown here is derived from an EMBL/GenBank/DDBJ whole genome shotgun (WGS) entry which is preliminary data.</text>
</comment>
<name>A4BFE7_9GAMM</name>
<evidence type="ECO:0000256" key="3">
    <source>
        <dbReference type="ARBA" id="ARBA00016337"/>
    </source>
</evidence>
<dbReference type="Proteomes" id="UP000005953">
    <property type="component" value="Unassembled WGS sequence"/>
</dbReference>
<dbReference type="STRING" id="314283.MED297_16908"/>
<dbReference type="HOGENOM" id="CLU_044403_2_1_6"/>
<keyword evidence="5 11" id="KW-0808">Transferase</keyword>
<evidence type="ECO:0000256" key="12">
    <source>
        <dbReference type="PIRSR" id="PIRSR006268-2"/>
    </source>
</evidence>
<dbReference type="OrthoDB" id="9778595at2"/>
<dbReference type="InterPro" id="IPR024932">
    <property type="entry name" value="ApbE"/>
</dbReference>
<reference evidence="13 14" key="1">
    <citation type="submission" date="2006-02" db="EMBL/GenBank/DDBJ databases">
        <authorList>
            <person name="Pinhassi J."/>
            <person name="Pedros-Alio C."/>
            <person name="Ferriera S."/>
            <person name="Johnson J."/>
            <person name="Kravitz S."/>
            <person name="Halpern A."/>
            <person name="Remington K."/>
            <person name="Beeson K."/>
            <person name="Tran B."/>
            <person name="Rogers Y.-H."/>
            <person name="Friedman R."/>
            <person name="Venter J.C."/>
        </authorList>
    </citation>
    <scope>NUCLEOTIDE SEQUENCE [LARGE SCALE GENOMIC DNA]</scope>
    <source>
        <strain evidence="13 14">MED297</strain>
    </source>
</reference>